<dbReference type="Proteomes" id="UP001200145">
    <property type="component" value="Unassembled WGS sequence"/>
</dbReference>
<proteinExistence type="predicted"/>
<evidence type="ECO:0000313" key="2">
    <source>
        <dbReference type="Proteomes" id="UP001200145"/>
    </source>
</evidence>
<evidence type="ECO:0000313" key="1">
    <source>
        <dbReference type="EMBL" id="MCF1714398.1"/>
    </source>
</evidence>
<protein>
    <recommendedName>
        <fullName evidence="3">ZU5 domain-containing protein</fullName>
    </recommendedName>
</protein>
<name>A0ABS9BH63_9BACT</name>
<sequence length="429" mass="46664">MSGFQLFRNSHWLFLLSISLLFGCSKGDENAAPQRIPAVYDKGIVKGERVARNIGTAGGTIISADGRLQVTVPPESVTDDVVFAITPITNTCPMSSGDAYRLEPEQVSFQKPVQLTLNYNDTDLEGTIPEALYLGYQNEAGHWNLMTRSIVNKINKTITVESNHFSDWGIVEDFKVKADKDIIQPGETVRLTAYKSIALKPEDSLLAPLVDPEPFDLRDKVRWRTIASMGVLTADGSQAYYRAPDEIPSNNPILIETSISGIPLKNPVTGRVYPNGGLLILTPITIAGGNVVTLSYKGTDYVFTNVVIGEANGKITVQGVDENWKGIHLIANGSRAGAFAYGGLHDPLKSSATINMGPFSFGTEYLKCNIPGEFFSEGSFVVSKWADVGEMVKGSFSGTVYSRNPPGTSCPNEPEKHTFSGIFHGLRQY</sequence>
<dbReference type="EMBL" id="JAKEVY010000002">
    <property type="protein sequence ID" value="MCF1714398.1"/>
    <property type="molecule type" value="Genomic_DNA"/>
</dbReference>
<dbReference type="Gene3D" id="2.60.220.30">
    <property type="match status" value="1"/>
</dbReference>
<accession>A0ABS9BH63</accession>
<organism evidence="1 2">
    <name type="scientific">Flavihumibacter fluminis</name>
    <dbReference type="NCBI Taxonomy" id="2909236"/>
    <lineage>
        <taxon>Bacteria</taxon>
        <taxon>Pseudomonadati</taxon>
        <taxon>Bacteroidota</taxon>
        <taxon>Chitinophagia</taxon>
        <taxon>Chitinophagales</taxon>
        <taxon>Chitinophagaceae</taxon>
        <taxon>Flavihumibacter</taxon>
    </lineage>
</organism>
<gene>
    <name evidence="1" type="ORF">L0U88_07140</name>
</gene>
<comment type="caution">
    <text evidence="1">The sequence shown here is derived from an EMBL/GenBank/DDBJ whole genome shotgun (WGS) entry which is preliminary data.</text>
</comment>
<keyword evidence="2" id="KW-1185">Reference proteome</keyword>
<reference evidence="1 2" key="1">
    <citation type="submission" date="2022-01" db="EMBL/GenBank/DDBJ databases">
        <title>Flavihumibacter sp. nov., isolated from sediment of a river.</title>
        <authorList>
            <person name="Liu H."/>
        </authorList>
    </citation>
    <scope>NUCLEOTIDE SEQUENCE [LARGE SCALE GENOMIC DNA]</scope>
    <source>
        <strain evidence="1 2">RY-1</strain>
    </source>
</reference>
<dbReference type="RefSeq" id="WP_234865040.1">
    <property type="nucleotide sequence ID" value="NZ_JAKEVY010000002.1"/>
</dbReference>
<evidence type="ECO:0008006" key="3">
    <source>
        <dbReference type="Google" id="ProtNLM"/>
    </source>
</evidence>